<dbReference type="Proteomes" id="UP001529421">
    <property type="component" value="Unassembled WGS sequence"/>
</dbReference>
<evidence type="ECO:0000313" key="1">
    <source>
        <dbReference type="EMBL" id="MDM8275318.1"/>
    </source>
</evidence>
<name>A0ABT7V9Y4_9ACTN</name>
<sequence length="88" mass="10296">MPTILTLGRYVLFFWLGESDEPVHIHVAVRRPVEHATKFWQRESRLPSWKTTSECWSLCLLERLTRLTRKFVASACEKPITRQRGGAL</sequence>
<proteinExistence type="predicted"/>
<dbReference type="RefSeq" id="WP_289545316.1">
    <property type="nucleotide sequence ID" value="NZ_JAUDDZ010000010.1"/>
</dbReference>
<dbReference type="EMBL" id="JAUDDZ010000010">
    <property type="protein sequence ID" value="MDM8275318.1"/>
    <property type="molecule type" value="Genomic_DNA"/>
</dbReference>
<protein>
    <recommendedName>
        <fullName evidence="3">DUF4160 domain-containing protein</fullName>
    </recommendedName>
</protein>
<reference evidence="2" key="1">
    <citation type="submission" date="2023-06" db="EMBL/GenBank/DDBJ databases">
        <title>Identification and characterization of horizontal gene transfer across gut microbiota members of farm animals based on homology search.</title>
        <authorList>
            <person name="Zeman M."/>
            <person name="Kubasova T."/>
            <person name="Jahodarova E."/>
            <person name="Nykrynova M."/>
            <person name="Rychlik I."/>
        </authorList>
    </citation>
    <scope>NUCLEOTIDE SEQUENCE [LARGE SCALE GENOMIC DNA]</scope>
    <source>
        <strain evidence="2">154_Feed</strain>
    </source>
</reference>
<reference evidence="1 2" key="2">
    <citation type="submission" date="2023-06" db="EMBL/GenBank/DDBJ databases">
        <authorList>
            <person name="Zeman M."/>
            <person name="Kubasova T."/>
            <person name="Jahodarova E."/>
            <person name="Nykrynova M."/>
            <person name="Rychlik I."/>
        </authorList>
    </citation>
    <scope>NUCLEOTIDE SEQUENCE [LARGE SCALE GENOMIC DNA]</scope>
    <source>
        <strain evidence="1 2">154_Feed</strain>
    </source>
</reference>
<evidence type="ECO:0000313" key="2">
    <source>
        <dbReference type="Proteomes" id="UP001529421"/>
    </source>
</evidence>
<evidence type="ECO:0008006" key="3">
    <source>
        <dbReference type="Google" id="ProtNLM"/>
    </source>
</evidence>
<organism evidence="1 2">
    <name type="scientific">Enorma phocaeensis</name>
    <dbReference type="NCBI Taxonomy" id="1871019"/>
    <lineage>
        <taxon>Bacteria</taxon>
        <taxon>Bacillati</taxon>
        <taxon>Actinomycetota</taxon>
        <taxon>Coriobacteriia</taxon>
        <taxon>Coriobacteriales</taxon>
        <taxon>Coriobacteriaceae</taxon>
        <taxon>Enorma</taxon>
    </lineage>
</organism>
<keyword evidence="2" id="KW-1185">Reference proteome</keyword>
<comment type="caution">
    <text evidence="1">The sequence shown here is derived from an EMBL/GenBank/DDBJ whole genome shotgun (WGS) entry which is preliminary data.</text>
</comment>
<accession>A0ABT7V9Y4</accession>
<gene>
    <name evidence="1" type="ORF">QUW28_07415</name>
</gene>